<dbReference type="EMBL" id="LWDF02000059">
    <property type="protein sequence ID" value="KAE8258717.1"/>
    <property type="molecule type" value="Genomic_DNA"/>
</dbReference>
<evidence type="ECO:0000256" key="4">
    <source>
        <dbReference type="ARBA" id="ARBA00022801"/>
    </source>
</evidence>
<comment type="catalytic activity">
    <reaction evidence="11">
        <text>1D-myo-inositol 1,2,6-trisphosphate + H2O = 1D-myo-inositol 1,2-bisphosphate + phosphate</text>
        <dbReference type="Rhea" id="RHEA:77131"/>
        <dbReference type="ChEBI" id="CHEBI:15377"/>
        <dbReference type="ChEBI" id="CHEBI:43474"/>
        <dbReference type="ChEBI" id="CHEBI:195537"/>
        <dbReference type="ChEBI" id="CHEBI:195539"/>
    </reaction>
    <physiologicalReaction direction="left-to-right" evidence="11">
        <dbReference type="Rhea" id="RHEA:77132"/>
    </physiologicalReaction>
</comment>
<reference evidence="16" key="1">
    <citation type="submission" date="2016-04" db="EMBL/GenBank/DDBJ databases">
        <authorList>
            <person name="Nguyen H.D."/>
            <person name="Samba Siva P."/>
            <person name="Cullis J."/>
            <person name="Levesque C.A."/>
            <person name="Hambleton S."/>
        </authorList>
    </citation>
    <scope>NUCLEOTIDE SEQUENCE</scope>
    <source>
        <strain evidence="16">DAOMC 236416</strain>
    </source>
</reference>
<comment type="catalytic activity">
    <reaction evidence="12">
        <text>1D-myo-inositol 1,2,4,5,6-pentakisphosphate + H2O = 1D-myo-inositol 1,2,5,6-tetrakisphosphate + phosphate</text>
        <dbReference type="Rhea" id="RHEA:77115"/>
        <dbReference type="ChEBI" id="CHEBI:15377"/>
        <dbReference type="ChEBI" id="CHEBI:43474"/>
        <dbReference type="ChEBI" id="CHEBI:57798"/>
        <dbReference type="ChEBI" id="CHEBI:195535"/>
    </reaction>
    <physiologicalReaction direction="left-to-right" evidence="12">
        <dbReference type="Rhea" id="RHEA:77116"/>
    </physiologicalReaction>
</comment>
<dbReference type="Gene3D" id="3.40.50.1240">
    <property type="entry name" value="Phosphoglycerate mutase-like"/>
    <property type="match status" value="1"/>
</dbReference>
<evidence type="ECO:0000256" key="1">
    <source>
        <dbReference type="ARBA" id="ARBA00004613"/>
    </source>
</evidence>
<dbReference type="InterPro" id="IPR029033">
    <property type="entry name" value="His_PPase_superfam"/>
</dbReference>
<comment type="catalytic activity">
    <reaction evidence="9">
        <text>1D-myo-inositol 1,2,5,6-tetrakisphosphate + H2O = 1D-myo-inositol 1,2,6-trisphosphate + phosphate</text>
        <dbReference type="Rhea" id="RHEA:77119"/>
        <dbReference type="ChEBI" id="CHEBI:15377"/>
        <dbReference type="ChEBI" id="CHEBI:43474"/>
        <dbReference type="ChEBI" id="CHEBI:195535"/>
        <dbReference type="ChEBI" id="CHEBI:195537"/>
    </reaction>
    <physiologicalReaction direction="left-to-right" evidence="9">
        <dbReference type="Rhea" id="RHEA:77120"/>
    </physiologicalReaction>
</comment>
<dbReference type="PANTHER" id="PTHR20963">
    <property type="entry name" value="MULTIPLE INOSITOL POLYPHOSPHATE PHOSPHATASE-RELATED"/>
    <property type="match status" value="1"/>
</dbReference>
<dbReference type="PROSITE" id="PS00616">
    <property type="entry name" value="HIS_ACID_PHOSPHAT_1"/>
    <property type="match status" value="1"/>
</dbReference>
<evidence type="ECO:0000256" key="11">
    <source>
        <dbReference type="ARBA" id="ARBA00043721"/>
    </source>
</evidence>
<proteinExistence type="predicted"/>
<dbReference type="GO" id="GO:0003993">
    <property type="term" value="F:acid phosphatase activity"/>
    <property type="evidence" value="ECO:0007669"/>
    <property type="project" value="TreeGrafter"/>
</dbReference>
<evidence type="ECO:0000256" key="10">
    <source>
        <dbReference type="ARBA" id="ARBA00043675"/>
    </source>
</evidence>
<accession>A0A177T6A4</accession>
<dbReference type="PIRSF" id="PIRSF000894">
    <property type="entry name" value="Acid_phosphatase"/>
    <property type="match status" value="1"/>
</dbReference>
<evidence type="ECO:0000256" key="13">
    <source>
        <dbReference type="ARBA" id="ARBA00043788"/>
    </source>
</evidence>
<dbReference type="AlphaFoldDB" id="A0A177T6A4"/>
<sequence>MHVATLLSLALAVSAAQWPVSALGYDLDGDAKLNQGLPEATFHFQGQYSPRWLVPSNITPVTDAPLDCSVTQVNSIERHGARYPTSSALKKIQATLTYIQKALAKVNASDIAEPNLRFLKTVQLQLGSNDLVPYGALQAYYSGQSTAQTYPGLTGLGSFVRSTGDFEGLNDRVIVTAQYWKLGYSGQPFPSGNMSTANQTRYAPGLPDIDVIFSELAGVNNTLDVSTCTANENQSPKPEAAAQAAYGKSTLEPVIGARLSQGLAPANITLSYSDILNLMGLCSFDTLGRAAVIDGELQLPDGGNISDFCRAYTDAEWQLYGYANDVGKWAGAGYGNKYSRALGGGYLRELLARLTGVAPPLNPPTSLNTTIDGNSALFPLDRGIYFDGTHDNNLGPIATAFGLFDGPALDASKSHAEQDPHNWYFSRIAPFQGKIVFERLQCQPGRSYVRVRANGAVQAAIGAYAWCKNTAATELDQSMAQYGLCSLDSVKDTLAWVNTDSDWKNC</sequence>
<evidence type="ECO:0000313" key="17">
    <source>
        <dbReference type="Proteomes" id="UP000077521"/>
    </source>
</evidence>
<evidence type="ECO:0000313" key="16">
    <source>
        <dbReference type="EMBL" id="KAE8258717.1"/>
    </source>
</evidence>
<organism evidence="16 17">
    <name type="scientific">Tilletia indica</name>
    <dbReference type="NCBI Taxonomy" id="43049"/>
    <lineage>
        <taxon>Eukaryota</taxon>
        <taxon>Fungi</taxon>
        <taxon>Dikarya</taxon>
        <taxon>Basidiomycota</taxon>
        <taxon>Ustilaginomycotina</taxon>
        <taxon>Exobasidiomycetes</taxon>
        <taxon>Tilletiales</taxon>
        <taxon>Tilletiaceae</taxon>
        <taxon>Tilletia</taxon>
    </lineage>
</organism>
<keyword evidence="6" id="KW-0325">Glycoprotein</keyword>
<dbReference type="GO" id="GO:0016158">
    <property type="term" value="F:inositol hexakisphosphate 3-phosphatase activity"/>
    <property type="evidence" value="ECO:0007669"/>
    <property type="project" value="UniProtKB-EC"/>
</dbReference>
<dbReference type="InterPro" id="IPR016274">
    <property type="entry name" value="Histidine_acid_Pase_euk"/>
</dbReference>
<evidence type="ECO:0000256" key="7">
    <source>
        <dbReference type="ARBA" id="ARBA00041857"/>
    </source>
</evidence>
<protein>
    <recommendedName>
        <fullName evidence="14">Phytase A</fullName>
    </recommendedName>
    <alternativeName>
        <fullName evidence="15">Histidine acid phosphatase phyA</fullName>
    </alternativeName>
    <alternativeName>
        <fullName evidence="8">Myo-inositol hexakisphosphate phosphohydrolase A</fullName>
    </alternativeName>
    <alternativeName>
        <fullName evidence="7">Myo-inositol-hexaphosphate 3-phosphohydrolase A</fullName>
    </alternativeName>
</protein>
<evidence type="ECO:0000256" key="9">
    <source>
        <dbReference type="ARBA" id="ARBA00043670"/>
    </source>
</evidence>
<evidence type="ECO:0000256" key="8">
    <source>
        <dbReference type="ARBA" id="ARBA00042300"/>
    </source>
</evidence>
<evidence type="ECO:0000256" key="6">
    <source>
        <dbReference type="ARBA" id="ARBA00023180"/>
    </source>
</evidence>
<dbReference type="PROSITE" id="PS00778">
    <property type="entry name" value="HIS_ACID_PHOSPHAT_2"/>
    <property type="match status" value="1"/>
</dbReference>
<evidence type="ECO:0000256" key="14">
    <source>
        <dbReference type="ARBA" id="ARBA00044106"/>
    </source>
</evidence>
<reference evidence="16" key="2">
    <citation type="journal article" date="2019" name="IMA Fungus">
        <title>Genome sequencing and comparison of five Tilletia species to identify candidate genes for the detection of regulated species infecting wheat.</title>
        <authorList>
            <person name="Nguyen H.D.T."/>
            <person name="Sultana T."/>
            <person name="Kesanakurti P."/>
            <person name="Hambleton S."/>
        </authorList>
    </citation>
    <scope>NUCLEOTIDE SEQUENCE</scope>
    <source>
        <strain evidence="16">DAOMC 236416</strain>
    </source>
</reference>
<evidence type="ECO:0000256" key="2">
    <source>
        <dbReference type="ARBA" id="ARBA00011245"/>
    </source>
</evidence>
<evidence type="ECO:0000256" key="15">
    <source>
        <dbReference type="ARBA" id="ARBA00044262"/>
    </source>
</evidence>
<dbReference type="GO" id="GO:0005576">
    <property type="term" value="C:extracellular region"/>
    <property type="evidence" value="ECO:0007669"/>
    <property type="project" value="UniProtKB-SubCell"/>
</dbReference>
<comment type="catalytic activity">
    <reaction evidence="10">
        <text>1D-myo-inositol 1,2-bisphosphate + H2O = 1D-myo-inositol 2-phosphate + phosphate</text>
        <dbReference type="Rhea" id="RHEA:77135"/>
        <dbReference type="ChEBI" id="CHEBI:15377"/>
        <dbReference type="ChEBI" id="CHEBI:43474"/>
        <dbReference type="ChEBI" id="CHEBI:84142"/>
        <dbReference type="ChEBI" id="CHEBI:195539"/>
    </reaction>
    <physiologicalReaction direction="left-to-right" evidence="10">
        <dbReference type="Rhea" id="RHEA:77136"/>
    </physiologicalReaction>
</comment>
<keyword evidence="5" id="KW-1015">Disulfide bond</keyword>
<comment type="subcellular location">
    <subcellularLocation>
        <location evidence="1">Secreted</location>
    </subcellularLocation>
</comment>
<keyword evidence="17" id="KW-1185">Reference proteome</keyword>
<comment type="subunit">
    <text evidence="2">Monomer.</text>
</comment>
<dbReference type="SUPFAM" id="SSF53254">
    <property type="entry name" value="Phosphoglycerate mutase-like"/>
    <property type="match status" value="1"/>
</dbReference>
<comment type="catalytic activity">
    <reaction evidence="13">
        <text>1D-myo-inositol hexakisphosphate + H2O = 1D-myo-inositol 1,2,4,5,6-pentakisphosphate + phosphate</text>
        <dbReference type="Rhea" id="RHEA:16989"/>
        <dbReference type="ChEBI" id="CHEBI:15377"/>
        <dbReference type="ChEBI" id="CHEBI:43474"/>
        <dbReference type="ChEBI" id="CHEBI:57798"/>
        <dbReference type="ChEBI" id="CHEBI:58130"/>
        <dbReference type="EC" id="3.1.3.8"/>
    </reaction>
    <physiologicalReaction direction="left-to-right" evidence="13">
        <dbReference type="Rhea" id="RHEA:16990"/>
    </physiologicalReaction>
</comment>
<dbReference type="InterPro" id="IPR000560">
    <property type="entry name" value="His_Pase_clade-2"/>
</dbReference>
<dbReference type="Pfam" id="PF00328">
    <property type="entry name" value="His_Phos_2"/>
    <property type="match status" value="1"/>
</dbReference>
<evidence type="ECO:0000256" key="3">
    <source>
        <dbReference type="ARBA" id="ARBA00022525"/>
    </source>
</evidence>
<gene>
    <name evidence="16" type="ORF">A4X13_0g1484</name>
</gene>
<dbReference type="CDD" id="cd07061">
    <property type="entry name" value="HP_HAP_like"/>
    <property type="match status" value="1"/>
</dbReference>
<evidence type="ECO:0000256" key="5">
    <source>
        <dbReference type="ARBA" id="ARBA00023157"/>
    </source>
</evidence>
<name>A0A177T6A4_9BASI</name>
<evidence type="ECO:0000256" key="12">
    <source>
        <dbReference type="ARBA" id="ARBA00043748"/>
    </source>
</evidence>
<keyword evidence="3" id="KW-0964">Secreted</keyword>
<dbReference type="Proteomes" id="UP000077521">
    <property type="component" value="Unassembled WGS sequence"/>
</dbReference>
<keyword evidence="4" id="KW-0378">Hydrolase</keyword>
<dbReference type="PANTHER" id="PTHR20963:SF24">
    <property type="entry name" value="3-PHYTASE B"/>
    <property type="match status" value="1"/>
</dbReference>
<comment type="caution">
    <text evidence="16">The sequence shown here is derived from an EMBL/GenBank/DDBJ whole genome shotgun (WGS) entry which is preliminary data.</text>
</comment>
<dbReference type="InterPro" id="IPR033379">
    <property type="entry name" value="Acid_Pase_AS"/>
</dbReference>